<proteinExistence type="predicted"/>
<accession>A0A0D2SG54</accession>
<protein>
    <recommendedName>
        <fullName evidence="2">Phytocyanin domain-containing protein</fullName>
    </recommendedName>
</protein>
<keyword evidence="1" id="KW-1133">Transmembrane helix</keyword>
<evidence type="ECO:0000259" key="2">
    <source>
        <dbReference type="PROSITE" id="PS51485"/>
    </source>
</evidence>
<dbReference type="GO" id="GO:0009055">
    <property type="term" value="F:electron transfer activity"/>
    <property type="evidence" value="ECO:0007669"/>
    <property type="project" value="InterPro"/>
</dbReference>
<keyword evidence="1" id="KW-0812">Transmembrane</keyword>
<dbReference type="Pfam" id="PF02298">
    <property type="entry name" value="Cu_bind_like"/>
    <property type="match status" value="1"/>
</dbReference>
<dbReference type="Gramene" id="KJB40856">
    <property type="protein sequence ID" value="KJB40856"/>
    <property type="gene ID" value="B456_007G080600"/>
</dbReference>
<dbReference type="SUPFAM" id="SSF49503">
    <property type="entry name" value="Cupredoxins"/>
    <property type="match status" value="1"/>
</dbReference>
<dbReference type="OMA" id="DAFTRIW"/>
<dbReference type="PROSITE" id="PS51485">
    <property type="entry name" value="PHYTOCYANIN"/>
    <property type="match status" value="1"/>
</dbReference>
<evidence type="ECO:0000256" key="1">
    <source>
        <dbReference type="SAM" id="Phobius"/>
    </source>
</evidence>
<dbReference type="InterPro" id="IPR008972">
    <property type="entry name" value="Cupredoxin"/>
</dbReference>
<dbReference type="Gene3D" id="2.60.40.420">
    <property type="entry name" value="Cupredoxins - blue copper proteins"/>
    <property type="match status" value="1"/>
</dbReference>
<reference evidence="3 4" key="1">
    <citation type="journal article" date="2012" name="Nature">
        <title>Repeated polyploidization of Gossypium genomes and the evolution of spinnable cotton fibres.</title>
        <authorList>
            <person name="Paterson A.H."/>
            <person name="Wendel J.F."/>
            <person name="Gundlach H."/>
            <person name="Guo H."/>
            <person name="Jenkins J."/>
            <person name="Jin D."/>
            <person name="Llewellyn D."/>
            <person name="Showmaker K.C."/>
            <person name="Shu S."/>
            <person name="Udall J."/>
            <person name="Yoo M.J."/>
            <person name="Byers R."/>
            <person name="Chen W."/>
            <person name="Doron-Faigenboim A."/>
            <person name="Duke M.V."/>
            <person name="Gong L."/>
            <person name="Grimwood J."/>
            <person name="Grover C."/>
            <person name="Grupp K."/>
            <person name="Hu G."/>
            <person name="Lee T.H."/>
            <person name="Li J."/>
            <person name="Lin L."/>
            <person name="Liu T."/>
            <person name="Marler B.S."/>
            <person name="Page J.T."/>
            <person name="Roberts A.W."/>
            <person name="Romanel E."/>
            <person name="Sanders W.S."/>
            <person name="Szadkowski E."/>
            <person name="Tan X."/>
            <person name="Tang H."/>
            <person name="Xu C."/>
            <person name="Wang J."/>
            <person name="Wang Z."/>
            <person name="Zhang D."/>
            <person name="Zhang L."/>
            <person name="Ashrafi H."/>
            <person name="Bedon F."/>
            <person name="Bowers J.E."/>
            <person name="Brubaker C.L."/>
            <person name="Chee P.W."/>
            <person name="Das S."/>
            <person name="Gingle A.R."/>
            <person name="Haigler C.H."/>
            <person name="Harker D."/>
            <person name="Hoffmann L.V."/>
            <person name="Hovav R."/>
            <person name="Jones D.C."/>
            <person name="Lemke C."/>
            <person name="Mansoor S."/>
            <person name="ur Rahman M."/>
            <person name="Rainville L.N."/>
            <person name="Rambani A."/>
            <person name="Reddy U.K."/>
            <person name="Rong J.K."/>
            <person name="Saranga Y."/>
            <person name="Scheffler B.E."/>
            <person name="Scheffler J.A."/>
            <person name="Stelly D.M."/>
            <person name="Triplett B.A."/>
            <person name="Van Deynze A."/>
            <person name="Vaslin M.F."/>
            <person name="Waghmare V.N."/>
            <person name="Walford S.A."/>
            <person name="Wright R.J."/>
            <person name="Zaki E.A."/>
            <person name="Zhang T."/>
            <person name="Dennis E.S."/>
            <person name="Mayer K.F."/>
            <person name="Peterson D.G."/>
            <person name="Rokhsar D.S."/>
            <person name="Wang X."/>
            <person name="Schmutz J."/>
        </authorList>
    </citation>
    <scope>NUCLEOTIDE SEQUENCE [LARGE SCALE GENOMIC DNA]</scope>
</reference>
<dbReference type="Proteomes" id="UP000032304">
    <property type="component" value="Chromosome 7"/>
</dbReference>
<dbReference type="InterPro" id="IPR003245">
    <property type="entry name" value="Phytocyanin_dom"/>
</dbReference>
<name>A0A0D2SG54_GOSRA</name>
<evidence type="ECO:0000313" key="4">
    <source>
        <dbReference type="Proteomes" id="UP000032304"/>
    </source>
</evidence>
<organism evidence="3 4">
    <name type="scientific">Gossypium raimondii</name>
    <name type="common">Peruvian cotton</name>
    <name type="synonym">Gossypium klotzschianum subsp. raimondii</name>
    <dbReference type="NCBI Taxonomy" id="29730"/>
    <lineage>
        <taxon>Eukaryota</taxon>
        <taxon>Viridiplantae</taxon>
        <taxon>Streptophyta</taxon>
        <taxon>Embryophyta</taxon>
        <taxon>Tracheophyta</taxon>
        <taxon>Spermatophyta</taxon>
        <taxon>Magnoliopsida</taxon>
        <taxon>eudicotyledons</taxon>
        <taxon>Gunneridae</taxon>
        <taxon>Pentapetalae</taxon>
        <taxon>rosids</taxon>
        <taxon>malvids</taxon>
        <taxon>Malvales</taxon>
        <taxon>Malvaceae</taxon>
        <taxon>Malvoideae</taxon>
        <taxon>Gossypium</taxon>
    </lineage>
</organism>
<evidence type="ECO:0000313" key="3">
    <source>
        <dbReference type="EMBL" id="KJB40856.1"/>
    </source>
</evidence>
<dbReference type="STRING" id="29730.A0A0D2SG54"/>
<dbReference type="OrthoDB" id="1851979at2759"/>
<gene>
    <name evidence="3" type="ORF">B456_007G080600</name>
</gene>
<keyword evidence="4" id="KW-1185">Reference proteome</keyword>
<dbReference type="AlphaFoldDB" id="A0A0D2SG54"/>
<sequence>MLQEVNKADYESCNADHPLHNWTTEPGRDVVPLNVTRNYYFISGRGFCYGGMKVAVRVENRPPPPTSAQLTEKSHSSSSPIVYIGQLVLPANFIIAALWDAFTRIWYFPKLRSNVDSSFVVKRVEFNHILYFISLIDSYVIDFHFTFYLYISN</sequence>
<feature type="domain" description="Phytocyanin" evidence="2">
    <location>
        <begin position="1"/>
        <end position="60"/>
    </location>
</feature>
<keyword evidence="1" id="KW-0472">Membrane</keyword>
<dbReference type="eggNOG" id="ENOG502S1MH">
    <property type="taxonomic scope" value="Eukaryota"/>
</dbReference>
<feature type="transmembrane region" description="Helical" evidence="1">
    <location>
        <begin position="81"/>
        <end position="108"/>
    </location>
</feature>
<feature type="transmembrane region" description="Helical" evidence="1">
    <location>
        <begin position="128"/>
        <end position="151"/>
    </location>
</feature>
<dbReference type="EMBL" id="CM001746">
    <property type="protein sequence ID" value="KJB40856.1"/>
    <property type="molecule type" value="Genomic_DNA"/>
</dbReference>